<name>A0A3Q9J544_9MICO</name>
<organism evidence="1 2">
    <name type="scientific">Microbacterium oxydans</name>
    <dbReference type="NCBI Taxonomy" id="82380"/>
    <lineage>
        <taxon>Bacteria</taxon>
        <taxon>Bacillati</taxon>
        <taxon>Actinomycetota</taxon>
        <taxon>Actinomycetes</taxon>
        <taxon>Micrococcales</taxon>
        <taxon>Microbacteriaceae</taxon>
        <taxon>Microbacterium</taxon>
    </lineage>
</organism>
<dbReference type="Proteomes" id="UP000274841">
    <property type="component" value="Chromosome"/>
</dbReference>
<reference evidence="1 2" key="1">
    <citation type="submission" date="2018-08" db="EMBL/GenBank/DDBJ databases">
        <title>Microbacterium oxydans strain HG3.</title>
        <authorList>
            <person name="ORTET P."/>
        </authorList>
    </citation>
    <scope>NUCLEOTIDE SEQUENCE [LARGE SCALE GENOMIC DNA]</scope>
    <source>
        <strain evidence="1 2">HG3</strain>
    </source>
</reference>
<sequence>MPVIAANIRLITATISVGTDDYSAHIQDYSIDPTPVTAEVTDVTGKVTRLAGQSGWSVTLNVFQDFGSTGLARKMFNDEGTNVVLKIVDGPTTWTQTVTLVAPKIGGATKAVGVSTVVLPVASGKPVPTVSV</sequence>
<evidence type="ECO:0000313" key="1">
    <source>
        <dbReference type="EMBL" id="AZS40047.1"/>
    </source>
</evidence>
<dbReference type="RefSeq" id="WP_127012002.1">
    <property type="nucleotide sequence ID" value="NZ_CP031422.1"/>
</dbReference>
<dbReference type="EMBL" id="CP031422">
    <property type="protein sequence ID" value="AZS40047.1"/>
    <property type="molecule type" value="Genomic_DNA"/>
</dbReference>
<protein>
    <submittedName>
        <fullName evidence="1">Uncharacterized protein</fullName>
    </submittedName>
</protein>
<dbReference type="AlphaFoldDB" id="A0A3Q9J544"/>
<proteinExistence type="predicted"/>
<dbReference type="KEGG" id="moy:CVS54_01369"/>
<gene>
    <name evidence="1" type="ORF">CVS54_01369</name>
</gene>
<evidence type="ECO:0000313" key="2">
    <source>
        <dbReference type="Proteomes" id="UP000274841"/>
    </source>
</evidence>
<accession>A0A3Q9J544</accession>